<name>A0A9Q0STC4_9ROSI</name>
<evidence type="ECO:0000313" key="2">
    <source>
        <dbReference type="Proteomes" id="UP001151752"/>
    </source>
</evidence>
<proteinExistence type="predicted"/>
<comment type="caution">
    <text evidence="1">The sequence shown here is derived from an EMBL/GenBank/DDBJ whole genome shotgun (WGS) entry which is preliminary data.</text>
</comment>
<dbReference type="PANTHER" id="PTHR36030">
    <property type="entry name" value="CALMODULIN-BINDING DOMAIN-CONTAINING PROTEIN"/>
    <property type="match status" value="1"/>
</dbReference>
<dbReference type="AlphaFoldDB" id="A0A9Q0STC4"/>
<keyword evidence="2" id="KW-1185">Reference proteome</keyword>
<sequence length="84" mass="9113">MEANYTQGGFTSSGKLVIMSLLQASNPSSFTVHYDNSVNSCPSSSIASVRRQNDGGNLDLASDESIDFKAASYISSVRQRFRLE</sequence>
<protein>
    <submittedName>
        <fullName evidence="1">Uncharacterized protein</fullName>
    </submittedName>
</protein>
<dbReference type="EMBL" id="JAPFFM010000019">
    <property type="protein sequence ID" value="KAJ6688385.1"/>
    <property type="molecule type" value="Genomic_DNA"/>
</dbReference>
<organism evidence="1 2">
    <name type="scientific">Salix koriyanagi</name>
    <dbReference type="NCBI Taxonomy" id="2511006"/>
    <lineage>
        <taxon>Eukaryota</taxon>
        <taxon>Viridiplantae</taxon>
        <taxon>Streptophyta</taxon>
        <taxon>Embryophyta</taxon>
        <taxon>Tracheophyta</taxon>
        <taxon>Spermatophyta</taxon>
        <taxon>Magnoliopsida</taxon>
        <taxon>eudicotyledons</taxon>
        <taxon>Gunneridae</taxon>
        <taxon>Pentapetalae</taxon>
        <taxon>rosids</taxon>
        <taxon>fabids</taxon>
        <taxon>Malpighiales</taxon>
        <taxon>Salicaceae</taxon>
        <taxon>Saliceae</taxon>
        <taxon>Salix</taxon>
    </lineage>
</organism>
<reference evidence="1" key="2">
    <citation type="journal article" date="2023" name="Int. J. Mol. Sci.">
        <title>De Novo Assembly and Annotation of 11 Diverse Shrub Willow (Salix) Genomes Reveals Novel Gene Organization in Sex-Linked Regions.</title>
        <authorList>
            <person name="Hyden B."/>
            <person name="Feng K."/>
            <person name="Yates T.B."/>
            <person name="Jawdy S."/>
            <person name="Cereghino C."/>
            <person name="Smart L.B."/>
            <person name="Muchero W."/>
        </authorList>
    </citation>
    <scope>NUCLEOTIDE SEQUENCE</scope>
    <source>
        <tissue evidence="1">Shoot tip</tissue>
    </source>
</reference>
<gene>
    <name evidence="1" type="ORF">OIU74_016995</name>
</gene>
<dbReference type="Proteomes" id="UP001151752">
    <property type="component" value="Chromosome 15W"/>
</dbReference>
<reference evidence="1" key="1">
    <citation type="submission" date="2022-11" db="EMBL/GenBank/DDBJ databases">
        <authorList>
            <person name="Hyden B.L."/>
            <person name="Feng K."/>
            <person name="Yates T."/>
            <person name="Jawdy S."/>
            <person name="Smart L.B."/>
            <person name="Muchero W."/>
        </authorList>
    </citation>
    <scope>NUCLEOTIDE SEQUENCE</scope>
    <source>
        <tissue evidence="1">Shoot tip</tissue>
    </source>
</reference>
<evidence type="ECO:0000313" key="1">
    <source>
        <dbReference type="EMBL" id="KAJ6688385.1"/>
    </source>
</evidence>
<dbReference type="PANTHER" id="PTHR36030:SF1">
    <property type="entry name" value="CALMODULIN-BINDING DOMAIN-CONTAINING PROTEIN"/>
    <property type="match status" value="1"/>
</dbReference>
<accession>A0A9Q0STC4</accession>